<keyword evidence="2" id="KW-1185">Reference proteome</keyword>
<evidence type="ECO:0000313" key="1">
    <source>
        <dbReference type="EMBL" id="GGB18244.1"/>
    </source>
</evidence>
<protein>
    <submittedName>
        <fullName evidence="1">Uncharacterized protein</fullName>
    </submittedName>
</protein>
<sequence>MNKKIVQTGLEREIYRSAKEYHDSTKVMDKMKHTLPYITNLGFAIELYIKCMNVTTETLPNNPASKNLVSSVSIPAGGGVVIDRIGNMKIHTRLKKDTHSLIKMFQKHEEPLKLNAINEYRECFKSDLIVDLETVGSPFSYWRYHFENEHSHTGFALLEKLADFFEMFANKQNMKITLVPVEAE</sequence>
<dbReference type="RefSeq" id="WP_055731602.1">
    <property type="nucleotide sequence ID" value="NZ_BMDY01000026.1"/>
</dbReference>
<accession>A0ABQ1I5A7</accession>
<name>A0ABQ1I5A7_9ALTE</name>
<evidence type="ECO:0000313" key="2">
    <source>
        <dbReference type="Proteomes" id="UP000651977"/>
    </source>
</evidence>
<organism evidence="1 2">
    <name type="scientific">Agarivorans gilvus</name>
    <dbReference type="NCBI Taxonomy" id="680279"/>
    <lineage>
        <taxon>Bacteria</taxon>
        <taxon>Pseudomonadati</taxon>
        <taxon>Pseudomonadota</taxon>
        <taxon>Gammaproteobacteria</taxon>
        <taxon>Alteromonadales</taxon>
        <taxon>Alteromonadaceae</taxon>
        <taxon>Agarivorans</taxon>
    </lineage>
</organism>
<comment type="caution">
    <text evidence="1">The sequence shown here is derived from an EMBL/GenBank/DDBJ whole genome shotgun (WGS) entry which is preliminary data.</text>
</comment>
<gene>
    <name evidence="1" type="ORF">GCM10007414_34580</name>
</gene>
<reference evidence="2" key="1">
    <citation type="journal article" date="2019" name="Int. J. Syst. Evol. Microbiol.">
        <title>The Global Catalogue of Microorganisms (GCM) 10K type strain sequencing project: providing services to taxonomists for standard genome sequencing and annotation.</title>
        <authorList>
            <consortium name="The Broad Institute Genomics Platform"/>
            <consortium name="The Broad Institute Genome Sequencing Center for Infectious Disease"/>
            <person name="Wu L."/>
            <person name="Ma J."/>
        </authorList>
    </citation>
    <scope>NUCLEOTIDE SEQUENCE [LARGE SCALE GENOMIC DNA]</scope>
    <source>
        <strain evidence="2">CGMCC 1.10131</strain>
    </source>
</reference>
<proteinExistence type="predicted"/>
<dbReference type="Proteomes" id="UP000651977">
    <property type="component" value="Unassembled WGS sequence"/>
</dbReference>
<dbReference type="EMBL" id="BMDY01000026">
    <property type="protein sequence ID" value="GGB18244.1"/>
    <property type="molecule type" value="Genomic_DNA"/>
</dbReference>